<dbReference type="EMBL" id="JAVRRG010000257">
    <property type="protein sequence ID" value="KAK5075680.1"/>
    <property type="molecule type" value="Genomic_DNA"/>
</dbReference>
<name>A0ABR0JVB9_9EURO</name>
<proteinExistence type="predicted"/>
<organism evidence="4 5">
    <name type="scientific">Lithohypha guttulata</name>
    <dbReference type="NCBI Taxonomy" id="1690604"/>
    <lineage>
        <taxon>Eukaryota</taxon>
        <taxon>Fungi</taxon>
        <taxon>Dikarya</taxon>
        <taxon>Ascomycota</taxon>
        <taxon>Pezizomycotina</taxon>
        <taxon>Eurotiomycetes</taxon>
        <taxon>Chaetothyriomycetidae</taxon>
        <taxon>Chaetothyriales</taxon>
        <taxon>Trichomeriaceae</taxon>
        <taxon>Lithohypha</taxon>
    </lineage>
</organism>
<feature type="compositionally biased region" description="Basic and acidic residues" evidence="2">
    <location>
        <begin position="1"/>
        <end position="20"/>
    </location>
</feature>
<evidence type="ECO:0000313" key="4">
    <source>
        <dbReference type="EMBL" id="KAK5075680.1"/>
    </source>
</evidence>
<evidence type="ECO:0000256" key="2">
    <source>
        <dbReference type="SAM" id="MobiDB-lite"/>
    </source>
</evidence>
<dbReference type="Proteomes" id="UP001345013">
    <property type="component" value="Unassembled WGS sequence"/>
</dbReference>
<sequence>MEHGTESRSEACGPEERTEHTPLAGTGDAPSGHHCPVIYVSGYAQVQFGDQYYHQHGQHASRQNQHVLPGTSQGDAQQLADEVYFPEMHQRVETIGDRHRSTFEWIFEPPERHQRSWDSFVGCLGDDQPLYWVSGKPGSGNSMLMRFMMSTLQKKAASPCEDHAGEEPAIPPIVLSHFFWEAGGELQRSIEGCLRTLLWQLLQYLVLGREACQAVRTFAGGTWTYTRLRSALEAALCHVRTPICLFLDGLDECRDGEDLVEFVEELAGMARLKICVSSRPEQLYLDAFSDKPKLSVQDLNRNDIYTVINEKFESNPRVGRMAAENPAALDQLATSIELKAEGVFLWVHLAIKSLLRGFRNRDTLEIL</sequence>
<dbReference type="Gene3D" id="3.40.50.300">
    <property type="entry name" value="P-loop containing nucleotide triphosphate hydrolases"/>
    <property type="match status" value="1"/>
</dbReference>
<dbReference type="InterPro" id="IPR027417">
    <property type="entry name" value="P-loop_NTPase"/>
</dbReference>
<reference evidence="4 5" key="1">
    <citation type="submission" date="2023-08" db="EMBL/GenBank/DDBJ databases">
        <title>Black Yeasts Isolated from many extreme environments.</title>
        <authorList>
            <person name="Coleine C."/>
            <person name="Stajich J.E."/>
            <person name="Selbmann L."/>
        </authorList>
    </citation>
    <scope>NUCLEOTIDE SEQUENCE [LARGE SCALE GENOMIC DNA]</scope>
    <source>
        <strain evidence="4 5">CCFEE 5885</strain>
    </source>
</reference>
<evidence type="ECO:0000313" key="5">
    <source>
        <dbReference type="Proteomes" id="UP001345013"/>
    </source>
</evidence>
<dbReference type="InterPro" id="IPR056884">
    <property type="entry name" value="NPHP3-like_N"/>
</dbReference>
<feature type="region of interest" description="Disordered" evidence="2">
    <location>
        <begin position="1"/>
        <end position="30"/>
    </location>
</feature>
<dbReference type="PANTHER" id="PTHR10039:SF5">
    <property type="entry name" value="NACHT DOMAIN-CONTAINING PROTEIN"/>
    <property type="match status" value="1"/>
</dbReference>
<dbReference type="SUPFAM" id="SSF52540">
    <property type="entry name" value="P-loop containing nucleoside triphosphate hydrolases"/>
    <property type="match status" value="1"/>
</dbReference>
<accession>A0ABR0JVB9</accession>
<keyword evidence="5" id="KW-1185">Reference proteome</keyword>
<dbReference type="PANTHER" id="PTHR10039">
    <property type="entry name" value="AMELOGENIN"/>
    <property type="match status" value="1"/>
</dbReference>
<evidence type="ECO:0000256" key="1">
    <source>
        <dbReference type="ARBA" id="ARBA00022737"/>
    </source>
</evidence>
<protein>
    <recommendedName>
        <fullName evidence="3">Nephrocystin 3-like N-terminal domain-containing protein</fullName>
    </recommendedName>
</protein>
<gene>
    <name evidence="4" type="ORF">LTR24_009977</name>
</gene>
<evidence type="ECO:0000259" key="3">
    <source>
        <dbReference type="Pfam" id="PF24883"/>
    </source>
</evidence>
<comment type="caution">
    <text evidence="4">The sequence shown here is derived from an EMBL/GenBank/DDBJ whole genome shotgun (WGS) entry which is preliminary data.</text>
</comment>
<dbReference type="Pfam" id="PF24883">
    <property type="entry name" value="NPHP3_N"/>
    <property type="match status" value="1"/>
</dbReference>
<feature type="domain" description="Nephrocystin 3-like N-terminal" evidence="3">
    <location>
        <begin position="102"/>
        <end position="279"/>
    </location>
</feature>
<keyword evidence="1" id="KW-0677">Repeat</keyword>